<keyword evidence="3" id="KW-1185">Reference proteome</keyword>
<comment type="caution">
    <text evidence="2">The sequence shown here is derived from an EMBL/GenBank/DDBJ whole genome shotgun (WGS) entry which is preliminary data.</text>
</comment>
<keyword evidence="1" id="KW-1133">Transmembrane helix</keyword>
<sequence>MCRRPIIAVFGGNGASSRTLALAGVIGSAIAALDFALLTGGAPTTQGNVKNRAALAAQRNLGATLALLPKDDPIAESSARQMIVSTNWTSFQRNPFSASITDAAIVLSGKAGTIAEAAFALHFGKPILFVDTERFAGMDPAEVSSRITEGLQALSLTDLDADELRAAVYEAECRTAAAAPAVITDSWAKKVVEDLRKRLPACLGALELPSSLPGPFATGINQWSQV</sequence>
<evidence type="ECO:0000256" key="1">
    <source>
        <dbReference type="SAM" id="Phobius"/>
    </source>
</evidence>
<organism evidence="2 3">
    <name type="scientific">Kaistia terrae</name>
    <dbReference type="NCBI Taxonomy" id="537017"/>
    <lineage>
        <taxon>Bacteria</taxon>
        <taxon>Pseudomonadati</taxon>
        <taxon>Pseudomonadota</taxon>
        <taxon>Alphaproteobacteria</taxon>
        <taxon>Hyphomicrobiales</taxon>
        <taxon>Kaistiaceae</taxon>
        <taxon>Kaistia</taxon>
    </lineage>
</organism>
<dbReference type="Gene3D" id="3.40.50.450">
    <property type="match status" value="1"/>
</dbReference>
<keyword evidence="1" id="KW-0812">Transmembrane</keyword>
<dbReference type="RefSeq" id="WP_266343709.1">
    <property type="nucleotide sequence ID" value="NZ_JAPKNH010000003.1"/>
</dbReference>
<reference evidence="3" key="1">
    <citation type="journal article" date="2019" name="Int. J. Syst. Evol. Microbiol.">
        <title>The Global Catalogue of Microorganisms (GCM) 10K type strain sequencing project: providing services to taxonomists for standard genome sequencing and annotation.</title>
        <authorList>
            <consortium name="The Broad Institute Genomics Platform"/>
            <consortium name="The Broad Institute Genome Sequencing Center for Infectious Disease"/>
            <person name="Wu L."/>
            <person name="Ma J."/>
        </authorList>
    </citation>
    <scope>NUCLEOTIDE SEQUENCE [LARGE SCALE GENOMIC DNA]</scope>
    <source>
        <strain evidence="3">KACC 12633</strain>
    </source>
</reference>
<dbReference type="InterPro" id="IPR041164">
    <property type="entry name" value="LDcluster4"/>
</dbReference>
<name>A0ABW0PZT7_9HYPH</name>
<dbReference type="EMBL" id="JBHSML010000013">
    <property type="protein sequence ID" value="MFC5518116.1"/>
    <property type="molecule type" value="Genomic_DNA"/>
</dbReference>
<dbReference type="Proteomes" id="UP001596150">
    <property type="component" value="Unassembled WGS sequence"/>
</dbReference>
<dbReference type="SUPFAM" id="SSF102405">
    <property type="entry name" value="MCP/YpsA-like"/>
    <property type="match status" value="1"/>
</dbReference>
<dbReference type="Pfam" id="PF18306">
    <property type="entry name" value="LDcluster4"/>
    <property type="match status" value="1"/>
</dbReference>
<feature type="transmembrane region" description="Helical" evidence="1">
    <location>
        <begin position="20"/>
        <end position="42"/>
    </location>
</feature>
<protein>
    <submittedName>
        <fullName evidence="2">Uncharacterized protein</fullName>
    </submittedName>
</protein>
<proteinExistence type="predicted"/>
<accession>A0ABW0PZT7</accession>
<keyword evidence="1" id="KW-0472">Membrane</keyword>
<evidence type="ECO:0000313" key="2">
    <source>
        <dbReference type="EMBL" id="MFC5518116.1"/>
    </source>
</evidence>
<gene>
    <name evidence="2" type="ORF">ACFPP9_20220</name>
</gene>
<evidence type="ECO:0000313" key="3">
    <source>
        <dbReference type="Proteomes" id="UP001596150"/>
    </source>
</evidence>